<evidence type="ECO:0000313" key="2">
    <source>
        <dbReference type="Proteomes" id="UP000887566"/>
    </source>
</evidence>
<reference evidence="3" key="1">
    <citation type="submission" date="2022-11" db="UniProtKB">
        <authorList>
            <consortium name="WormBaseParasite"/>
        </authorList>
    </citation>
    <scope>IDENTIFICATION</scope>
</reference>
<dbReference type="PROSITE" id="PS51367">
    <property type="entry name" value="THAUMATIN_2"/>
    <property type="match status" value="1"/>
</dbReference>
<organism evidence="2 3">
    <name type="scientific">Plectus sambesii</name>
    <dbReference type="NCBI Taxonomy" id="2011161"/>
    <lineage>
        <taxon>Eukaryota</taxon>
        <taxon>Metazoa</taxon>
        <taxon>Ecdysozoa</taxon>
        <taxon>Nematoda</taxon>
        <taxon>Chromadorea</taxon>
        <taxon>Plectida</taxon>
        <taxon>Plectina</taxon>
        <taxon>Plectoidea</taxon>
        <taxon>Plectidae</taxon>
        <taxon>Plectus</taxon>
    </lineage>
</organism>
<proteinExistence type="predicted"/>
<dbReference type="SUPFAM" id="SSF49870">
    <property type="entry name" value="Osmotin, thaumatin-like protein"/>
    <property type="match status" value="1"/>
</dbReference>
<dbReference type="WBParaSite" id="PSAMB.scaffold240size62431.g3805.t1">
    <property type="protein sequence ID" value="PSAMB.scaffold240size62431.g3805.t1"/>
    <property type="gene ID" value="PSAMB.scaffold240size62431.g3805"/>
</dbReference>
<evidence type="ECO:0000313" key="3">
    <source>
        <dbReference type="WBParaSite" id="PSAMB.scaffold240size62431.g3805.t1"/>
    </source>
</evidence>
<dbReference type="AlphaFoldDB" id="A0A914VSI5"/>
<evidence type="ECO:0000256" key="1">
    <source>
        <dbReference type="SAM" id="SignalP"/>
    </source>
</evidence>
<feature type="signal peptide" evidence="1">
    <location>
        <begin position="1"/>
        <end position="23"/>
    </location>
</feature>
<dbReference type="InterPro" id="IPR001938">
    <property type="entry name" value="Thaumatin"/>
</dbReference>
<name>A0A914VSI5_9BILA</name>
<accession>A0A914VSI5</accession>
<dbReference type="InterPro" id="IPR037176">
    <property type="entry name" value="Osmotin/thaumatin-like_sf"/>
</dbReference>
<sequence length="400" mass="44330">MKSLTLLFGSLALIFLMAKGGQAEGPAYETGADKFPNSGRLIHLVNNCRQTRWFKFDGRTTPHFARPRCPYANVGCSRGGSDPMGIVDCGKKIRQQFRVDPGVVYCINGRCNCNPNYEIASGRDIKINFPNGDWTSGTGWLAEGCNRFGAGCTIGDSAARNSLFEFTYTRGNVWYDISAVNAWTTISPVGMRVFGPRANSSNNHFWCGAVGCNFDVRSQCPDGSGRFKAAPGPDGNTAHRIPTGTVFNRHNRGGREWIWKGPADFAQHFGTRQGRNTNRRFRCDRGGCRHAPGHEVNTCLGGCDYCTTVLRKSPNSNECIKYCCPDIWRNYRGFPYRYDSAGCRALGVQQGTDYTATLKSHCKYVYTYAYEDHTSTFQCKASVSLQIMACPNYADFPSSD</sequence>
<dbReference type="Proteomes" id="UP000887566">
    <property type="component" value="Unplaced"/>
</dbReference>
<feature type="chain" id="PRO_5037816468" evidence="1">
    <location>
        <begin position="24"/>
        <end position="400"/>
    </location>
</feature>
<keyword evidence="1" id="KW-0732">Signal</keyword>
<protein>
    <submittedName>
        <fullName evidence="3">Uncharacterized protein</fullName>
    </submittedName>
</protein>
<dbReference type="Gene3D" id="2.60.110.10">
    <property type="entry name" value="Thaumatin"/>
    <property type="match status" value="1"/>
</dbReference>
<keyword evidence="2" id="KW-1185">Reference proteome</keyword>